<dbReference type="EMBL" id="DSCQ01000068">
    <property type="protein sequence ID" value="HET21503.1"/>
    <property type="molecule type" value="Genomic_DNA"/>
</dbReference>
<dbReference type="Gene3D" id="3.40.1180.10">
    <property type="entry name" value="Decaprenyl diphosphate synthase-like"/>
    <property type="match status" value="1"/>
</dbReference>
<comment type="caution">
    <text evidence="2">The sequence shown here is derived from an EMBL/GenBank/DDBJ whole genome shotgun (WGS) entry which is preliminary data.</text>
</comment>
<evidence type="ECO:0000256" key="1">
    <source>
        <dbReference type="ARBA" id="ARBA00022679"/>
    </source>
</evidence>
<sequence>MLLRVYEKLLEREIRRVPRHIVVVTDSIGNGLLKLAEWCRKFGVDEITICGNFQPECSIFEGFCLRIVTGEGVEVRDGSKPTINILNFTGREEIINVIRKIAKLVEKGELNVEDLDEKLFEKFLTVKSQPDIIIKAGNDIPNFLIWQSIYAEIYFADIDWENLRYVDFLRILREYQRRERRYGR</sequence>
<dbReference type="SUPFAM" id="SSF64005">
    <property type="entry name" value="Undecaprenyl diphosphate synthase"/>
    <property type="match status" value="1"/>
</dbReference>
<dbReference type="Pfam" id="PF01255">
    <property type="entry name" value="Prenyltransf"/>
    <property type="match status" value="1"/>
</dbReference>
<keyword evidence="1 2" id="KW-0808">Transferase</keyword>
<accession>A0A7C2SEP2</accession>
<gene>
    <name evidence="2" type="ORF">ENN70_05375</name>
</gene>
<dbReference type="AlphaFoldDB" id="A0A7C2SEP2"/>
<dbReference type="InterPro" id="IPR036424">
    <property type="entry name" value="UPP_synth-like_sf"/>
</dbReference>
<dbReference type="InterPro" id="IPR001441">
    <property type="entry name" value="UPP_synth-like"/>
</dbReference>
<dbReference type="GO" id="GO:0016094">
    <property type="term" value="P:polyprenol biosynthetic process"/>
    <property type="evidence" value="ECO:0007669"/>
    <property type="project" value="TreeGrafter"/>
</dbReference>
<reference evidence="2" key="1">
    <citation type="journal article" date="2020" name="mSystems">
        <title>Genome- and Community-Level Interaction Insights into Carbon Utilization and Element Cycling Functions of Hydrothermarchaeota in Hydrothermal Sediment.</title>
        <authorList>
            <person name="Zhou Z."/>
            <person name="Liu Y."/>
            <person name="Xu W."/>
            <person name="Pan J."/>
            <person name="Luo Z.H."/>
            <person name="Li M."/>
        </authorList>
    </citation>
    <scope>NUCLEOTIDE SEQUENCE [LARGE SCALE GENOMIC DNA]</scope>
    <source>
        <strain evidence="2">SpSt-12</strain>
    </source>
</reference>
<dbReference type="PANTHER" id="PTHR10291">
    <property type="entry name" value="DEHYDRODOLICHYL DIPHOSPHATE SYNTHASE FAMILY MEMBER"/>
    <property type="match status" value="1"/>
</dbReference>
<organism evidence="2">
    <name type="scientific">Archaeoglobus fulgidus</name>
    <dbReference type="NCBI Taxonomy" id="2234"/>
    <lineage>
        <taxon>Archaea</taxon>
        <taxon>Methanobacteriati</taxon>
        <taxon>Methanobacteriota</taxon>
        <taxon>Archaeoglobi</taxon>
        <taxon>Archaeoglobales</taxon>
        <taxon>Archaeoglobaceae</taxon>
        <taxon>Archaeoglobus</taxon>
    </lineage>
</organism>
<evidence type="ECO:0000313" key="2">
    <source>
        <dbReference type="EMBL" id="HET21503.1"/>
    </source>
</evidence>
<dbReference type="PANTHER" id="PTHR10291:SF43">
    <property type="entry name" value="DEHYDRODOLICHYL DIPHOSPHATE SYNTHASE COMPLEX SUBUNIT DHDDS"/>
    <property type="match status" value="1"/>
</dbReference>
<name>A0A7C2SEP2_ARCFL</name>
<dbReference type="GO" id="GO:0045547">
    <property type="term" value="F:ditrans,polycis-polyprenyl diphosphate synthase [(2E,6E)-farnesyl diphosphate specific] activity"/>
    <property type="evidence" value="ECO:0007669"/>
    <property type="project" value="TreeGrafter"/>
</dbReference>
<protein>
    <submittedName>
        <fullName evidence="2">Di-trans,poly-cis-decaprenylcistransferase</fullName>
    </submittedName>
</protein>
<proteinExistence type="predicted"/>